<dbReference type="Proteomes" id="UP001222770">
    <property type="component" value="Unassembled WGS sequence"/>
</dbReference>
<proteinExistence type="predicted"/>
<keyword evidence="4" id="KW-1185">Reference proteome</keyword>
<comment type="caution">
    <text evidence="3">The sequence shown here is derived from an EMBL/GenBank/DDBJ whole genome shotgun (WGS) entry which is preliminary data.</text>
</comment>
<feature type="coiled-coil region" evidence="1">
    <location>
        <begin position="666"/>
        <end position="693"/>
    </location>
</feature>
<keyword evidence="1" id="KW-0175">Coiled coil</keyword>
<evidence type="ECO:0000313" key="4">
    <source>
        <dbReference type="Proteomes" id="UP001222770"/>
    </source>
</evidence>
<keyword evidence="2" id="KW-0812">Transmembrane</keyword>
<evidence type="ECO:0000313" key="3">
    <source>
        <dbReference type="EMBL" id="MDF8334074.1"/>
    </source>
</evidence>
<dbReference type="RefSeq" id="WP_277278383.1">
    <property type="nucleotide sequence ID" value="NZ_JAROCY010000011.1"/>
</dbReference>
<dbReference type="Gene3D" id="1.20.120.20">
    <property type="entry name" value="Apolipoprotein"/>
    <property type="match status" value="1"/>
</dbReference>
<organism evidence="3 4">
    <name type="scientific">Novosphingobium cyanobacteriorum</name>
    <dbReference type="NCBI Taxonomy" id="3024215"/>
    <lineage>
        <taxon>Bacteria</taxon>
        <taxon>Pseudomonadati</taxon>
        <taxon>Pseudomonadota</taxon>
        <taxon>Alphaproteobacteria</taxon>
        <taxon>Sphingomonadales</taxon>
        <taxon>Sphingomonadaceae</taxon>
        <taxon>Novosphingobium</taxon>
    </lineage>
</organism>
<name>A0ABT6CJH2_9SPHN</name>
<protein>
    <recommendedName>
        <fullName evidence="5">ATPase</fullName>
    </recommendedName>
</protein>
<evidence type="ECO:0000256" key="2">
    <source>
        <dbReference type="SAM" id="Phobius"/>
    </source>
</evidence>
<accession>A0ABT6CJH2</accession>
<feature type="coiled-coil region" evidence="1">
    <location>
        <begin position="307"/>
        <end position="363"/>
    </location>
</feature>
<gene>
    <name evidence="3" type="ORF">POM99_12740</name>
</gene>
<evidence type="ECO:0000256" key="1">
    <source>
        <dbReference type="SAM" id="Coils"/>
    </source>
</evidence>
<sequence length="932" mass="99598">MNGGPRIISLEKSAAATNEPAEVESVLELGDAATEWAEIEDAEFGETMRPTLRDWIAPGAAALVILSWTGFFIVANVPQMQGAITPAQVSALVAAWSAPTLVVLVCLLLAIRTSKREANRFTDIARSLSVESERLEMRLSAANTELALARDFIAAQSRDLESLGRVAVERLSSNAGRLQELIAGNGAQVDRIGEVSANALENMEKLRGQLPVLTNSAKDLTNSIGNAGRTAHLQLEDLISGFQRLNEFGLASERQVAEVRSRVDEAMTAFDQSATQLASLAEARFAAMAQEAEAHRSRLDGEEVAALAAIRARAQALGEELASLRSAASASEEQALQALHARADALAQEIAGQRDVIATAEEDTLAALHARFESLRSESAALGLELAASEQAALRAFGERAQGEVAALRRAIEEIGRDHDGLLSGSRERLSAFEESAASLTRRLVEEATALDGEVLRRRTSLEAAMAEQRTALAKRFSELDAAISQRRQAIAAAGAEAAEDLARKLADLDNAIEQQRARQSEEARLLGNHCDAIADRVAAFTATLNASGAQGAETSATVDRAIAGLNQRLVDMRDALSGTDRQVADLTDSAVRLLELIQAGGEHTRTQIPEALRSTEAGLGKIEDRVVALRDTLREAGDSGRSLSESVGATRGELGEALAEIKRIHEAFTAQAAEQEARLQALRSALATARADSDGLSSDIEARLSGAIDKLAQAADETGKALGENASGEIEALAGRIGEETSAAIGRVLQGRGAELIARLEQAIDATAASARDTAIQMRDQLAKVDELAGNLENRVARARERAEEQVDNDLARRTALITESLNSTAIDIAKVLSADVSETAWASYLRGDRGIFTRRAVALLDNAEAKAVQQHYETDAEFREHVNRYIHDFEAMLRQLLSTRDGNALGVTLLSSDMGKLYVALAQGIERLRT</sequence>
<feature type="transmembrane region" description="Helical" evidence="2">
    <location>
        <begin position="55"/>
        <end position="77"/>
    </location>
</feature>
<feature type="coiled-coil region" evidence="1">
    <location>
        <begin position="783"/>
        <end position="810"/>
    </location>
</feature>
<dbReference type="EMBL" id="JAROCY010000011">
    <property type="protein sequence ID" value="MDF8334074.1"/>
    <property type="molecule type" value="Genomic_DNA"/>
</dbReference>
<feature type="transmembrane region" description="Helical" evidence="2">
    <location>
        <begin position="89"/>
        <end position="111"/>
    </location>
</feature>
<reference evidence="3 4" key="1">
    <citation type="submission" date="2023-03" db="EMBL/GenBank/DDBJ databases">
        <title>Novosphingobium cyanobacteriorum sp. nov., isolated from a eutrophic reservoir during the Microcystis bloom period.</title>
        <authorList>
            <person name="Kang M."/>
            <person name="Le V."/>
            <person name="Ko S.-R."/>
            <person name="Lee S.-A."/>
            <person name="Ahn C.-Y."/>
        </authorList>
    </citation>
    <scope>NUCLEOTIDE SEQUENCE [LARGE SCALE GENOMIC DNA]</scope>
    <source>
        <strain evidence="3 4">HBC54</strain>
    </source>
</reference>
<evidence type="ECO:0008006" key="5">
    <source>
        <dbReference type="Google" id="ProtNLM"/>
    </source>
</evidence>
<keyword evidence="2" id="KW-0472">Membrane</keyword>
<keyword evidence="2" id="KW-1133">Transmembrane helix</keyword>